<comment type="caution">
    <text evidence="6">The sequence shown here is derived from an EMBL/GenBank/DDBJ whole genome shotgun (WGS) entry which is preliminary data.</text>
</comment>
<accession>A0A150KKX8</accession>
<dbReference type="AlphaFoldDB" id="A0A150KKX8"/>
<reference evidence="6 7" key="1">
    <citation type="submission" date="2016-01" db="EMBL/GenBank/DDBJ databases">
        <title>Genome Sequences of Twelve Sporeforming Bacillus Species Isolated from Foods.</title>
        <authorList>
            <person name="Berendsen E.M."/>
            <person name="Wells-Bennik M.H."/>
            <person name="Krawcyk A.O."/>
            <person name="De Jong A."/>
            <person name="Holsappel S."/>
            <person name="Eijlander R.T."/>
            <person name="Kuipers O.P."/>
        </authorList>
    </citation>
    <scope>NUCLEOTIDE SEQUENCE [LARGE SCALE GENOMIC DNA]</scope>
    <source>
        <strain evidence="6 7">B4102</strain>
    </source>
</reference>
<dbReference type="STRING" id="46224.B4102_3737"/>
<dbReference type="Pfam" id="PF00005">
    <property type="entry name" value="ABC_tran"/>
    <property type="match status" value="1"/>
</dbReference>
<evidence type="ECO:0000256" key="4">
    <source>
        <dbReference type="ARBA" id="ARBA00022840"/>
    </source>
</evidence>
<dbReference type="PROSITE" id="PS50893">
    <property type="entry name" value="ABC_TRANSPORTER_2"/>
    <property type="match status" value="1"/>
</dbReference>
<dbReference type="InterPro" id="IPR003593">
    <property type="entry name" value="AAA+_ATPase"/>
</dbReference>
<evidence type="ECO:0000256" key="1">
    <source>
        <dbReference type="ARBA" id="ARBA00005417"/>
    </source>
</evidence>
<keyword evidence="4" id="KW-0067">ATP-binding</keyword>
<keyword evidence="2" id="KW-0813">Transport</keyword>
<evidence type="ECO:0000256" key="2">
    <source>
        <dbReference type="ARBA" id="ARBA00022448"/>
    </source>
</evidence>
<dbReference type="SMART" id="SM00382">
    <property type="entry name" value="AAA"/>
    <property type="match status" value="1"/>
</dbReference>
<dbReference type="PATRIC" id="fig|46224.3.peg.815"/>
<dbReference type="Gene3D" id="3.40.50.300">
    <property type="entry name" value="P-loop containing nucleotide triphosphate hydrolases"/>
    <property type="match status" value="1"/>
</dbReference>
<keyword evidence="7" id="KW-1185">Reference proteome</keyword>
<dbReference type="EMBL" id="LQYN01000113">
    <property type="protein sequence ID" value="KYC92346.1"/>
    <property type="molecule type" value="Genomic_DNA"/>
</dbReference>
<dbReference type="InterPro" id="IPR017871">
    <property type="entry name" value="ABC_transporter-like_CS"/>
</dbReference>
<dbReference type="PANTHER" id="PTHR43335:SF4">
    <property type="entry name" value="ABC TRANSPORTER, ATP-BINDING PROTEIN"/>
    <property type="match status" value="1"/>
</dbReference>
<dbReference type="PROSITE" id="PS00211">
    <property type="entry name" value="ABC_TRANSPORTER_1"/>
    <property type="match status" value="1"/>
</dbReference>
<name>A0A150KKX8_9BACI</name>
<proteinExistence type="inferred from homology"/>
<feature type="domain" description="ABC transporter" evidence="5">
    <location>
        <begin position="1"/>
        <end position="230"/>
    </location>
</feature>
<dbReference type="Proteomes" id="UP000075666">
    <property type="component" value="Unassembled WGS sequence"/>
</dbReference>
<evidence type="ECO:0000259" key="5">
    <source>
        <dbReference type="PROSITE" id="PS50893"/>
    </source>
</evidence>
<protein>
    <recommendedName>
        <fullName evidence="5">ABC transporter domain-containing protein</fullName>
    </recommendedName>
</protein>
<keyword evidence="3" id="KW-0547">Nucleotide-binding</keyword>
<dbReference type="InterPro" id="IPR003439">
    <property type="entry name" value="ABC_transporter-like_ATP-bd"/>
</dbReference>
<sequence>MRVSNLTKKIKGKTLVDNVSFNIKKGEIIGLLGPNGAGKTTTMRMILGLVSKNNGSILINDKEQSKYLETVLADVGGIIETPDFYPYLTGFENLKYYSDINHVKSNNEVMQGVLKLLGLEHAQNKKVSSYSLGMKQRLGIAQTLIHQPKLLILDEPMNGLDPNGIKELRDYLKTIAKEKEISILISSHLISEIEVLCDKAIVMKNGKIIESLNLNTTNKQHGINVTIEVDNPISASEIIRKFKEDSQPTINKLNSEIMLNFCKADIPLLLLNLLSNNINVYEVKYNKKSLEDRFIQAIGGKSVE</sequence>
<comment type="similarity">
    <text evidence="1">Belongs to the ABC transporter superfamily.</text>
</comment>
<dbReference type="InterPro" id="IPR027417">
    <property type="entry name" value="P-loop_NTPase"/>
</dbReference>
<evidence type="ECO:0000313" key="7">
    <source>
        <dbReference type="Proteomes" id="UP000075666"/>
    </source>
</evidence>
<gene>
    <name evidence="6" type="ORF">B4102_3737</name>
</gene>
<dbReference type="SUPFAM" id="SSF52540">
    <property type="entry name" value="P-loop containing nucleoside triphosphate hydrolases"/>
    <property type="match status" value="1"/>
</dbReference>
<dbReference type="PANTHER" id="PTHR43335">
    <property type="entry name" value="ABC TRANSPORTER, ATP-BINDING PROTEIN"/>
    <property type="match status" value="1"/>
</dbReference>
<organism evidence="6 7">
    <name type="scientific">Heyndrickxia sporothermodurans</name>
    <dbReference type="NCBI Taxonomy" id="46224"/>
    <lineage>
        <taxon>Bacteria</taxon>
        <taxon>Bacillati</taxon>
        <taxon>Bacillota</taxon>
        <taxon>Bacilli</taxon>
        <taxon>Bacillales</taxon>
        <taxon>Bacillaceae</taxon>
        <taxon>Heyndrickxia</taxon>
    </lineage>
</organism>
<evidence type="ECO:0000313" key="6">
    <source>
        <dbReference type="EMBL" id="KYC92346.1"/>
    </source>
</evidence>
<dbReference type="GO" id="GO:0016887">
    <property type="term" value="F:ATP hydrolysis activity"/>
    <property type="evidence" value="ECO:0007669"/>
    <property type="project" value="InterPro"/>
</dbReference>
<evidence type="ECO:0000256" key="3">
    <source>
        <dbReference type="ARBA" id="ARBA00022741"/>
    </source>
</evidence>
<dbReference type="GO" id="GO:0005524">
    <property type="term" value="F:ATP binding"/>
    <property type="evidence" value="ECO:0007669"/>
    <property type="project" value="UniProtKB-KW"/>
</dbReference>